<dbReference type="Gene3D" id="3.50.50.60">
    <property type="entry name" value="FAD/NAD(P)-binding domain"/>
    <property type="match status" value="2"/>
</dbReference>
<feature type="domain" description="FAD-binding" evidence="8">
    <location>
        <begin position="94"/>
        <end position="327"/>
    </location>
</feature>
<evidence type="ECO:0000313" key="9">
    <source>
        <dbReference type="EMBL" id="MDY0744297.1"/>
    </source>
</evidence>
<evidence type="ECO:0000256" key="2">
    <source>
        <dbReference type="ARBA" id="ARBA00004749"/>
    </source>
</evidence>
<proteinExistence type="inferred from homology"/>
<dbReference type="Proteomes" id="UP001285263">
    <property type="component" value="Unassembled WGS sequence"/>
</dbReference>
<dbReference type="InterPro" id="IPR018168">
    <property type="entry name" value="Ubi_Hdrlase_CS"/>
</dbReference>
<evidence type="ECO:0000256" key="3">
    <source>
        <dbReference type="ARBA" id="ARBA00005349"/>
    </source>
</evidence>
<dbReference type="EMBL" id="JAXCLA010000002">
    <property type="protein sequence ID" value="MDY0744297.1"/>
    <property type="molecule type" value="Genomic_DNA"/>
</dbReference>
<keyword evidence="10" id="KW-1185">Reference proteome</keyword>
<evidence type="ECO:0000313" key="10">
    <source>
        <dbReference type="Proteomes" id="UP001285263"/>
    </source>
</evidence>
<dbReference type="InterPro" id="IPR002938">
    <property type="entry name" value="FAD-bd"/>
</dbReference>
<accession>A0ABU5DGM6</accession>
<evidence type="ECO:0000259" key="8">
    <source>
        <dbReference type="Pfam" id="PF01494"/>
    </source>
</evidence>
<dbReference type="InterPro" id="IPR051205">
    <property type="entry name" value="UbiH/COQ6_monooxygenase"/>
</dbReference>
<comment type="pathway">
    <text evidence="2">Cofactor biosynthesis; ubiquinone biosynthesis.</text>
</comment>
<keyword evidence="5" id="KW-0274">FAD</keyword>
<dbReference type="PANTHER" id="PTHR43876:SF7">
    <property type="entry name" value="UBIQUINONE BIOSYNTHESIS MONOOXYGENASE COQ6, MITOCHONDRIAL"/>
    <property type="match status" value="1"/>
</dbReference>
<dbReference type="InterPro" id="IPR036188">
    <property type="entry name" value="FAD/NAD-bd_sf"/>
</dbReference>
<keyword evidence="6" id="KW-0560">Oxidoreductase</keyword>
<evidence type="ECO:0000256" key="4">
    <source>
        <dbReference type="ARBA" id="ARBA00022630"/>
    </source>
</evidence>
<comment type="caution">
    <text evidence="9">The sequence shown here is derived from an EMBL/GenBank/DDBJ whole genome shotgun (WGS) entry which is preliminary data.</text>
</comment>
<comment type="similarity">
    <text evidence="3">Belongs to the UbiH/COQ6 family.</text>
</comment>
<organism evidence="9 10">
    <name type="scientific">Roseateles agri</name>
    <dbReference type="NCBI Taxonomy" id="3098619"/>
    <lineage>
        <taxon>Bacteria</taxon>
        <taxon>Pseudomonadati</taxon>
        <taxon>Pseudomonadota</taxon>
        <taxon>Betaproteobacteria</taxon>
        <taxon>Burkholderiales</taxon>
        <taxon>Sphaerotilaceae</taxon>
        <taxon>Roseateles</taxon>
    </lineage>
</organism>
<dbReference type="SUPFAM" id="SSF51905">
    <property type="entry name" value="FAD/NAD(P)-binding domain"/>
    <property type="match status" value="1"/>
</dbReference>
<dbReference type="InterPro" id="IPR010971">
    <property type="entry name" value="UbiH/COQ6"/>
</dbReference>
<dbReference type="NCBIfam" id="TIGR01988">
    <property type="entry name" value="Ubi-OHases"/>
    <property type="match status" value="1"/>
</dbReference>
<name>A0ABU5DGM6_9BURK</name>
<gene>
    <name evidence="9" type="ORF">SNE35_07255</name>
</gene>
<evidence type="ECO:0000256" key="5">
    <source>
        <dbReference type="ARBA" id="ARBA00022827"/>
    </source>
</evidence>
<evidence type="ECO:0000256" key="7">
    <source>
        <dbReference type="ARBA" id="ARBA00023033"/>
    </source>
</evidence>
<dbReference type="PRINTS" id="PR00420">
    <property type="entry name" value="RNGMNOXGNASE"/>
</dbReference>
<dbReference type="PROSITE" id="PS01304">
    <property type="entry name" value="UBIH"/>
    <property type="match status" value="1"/>
</dbReference>
<dbReference type="PANTHER" id="PTHR43876">
    <property type="entry name" value="UBIQUINONE BIOSYNTHESIS MONOOXYGENASE COQ6, MITOCHONDRIAL"/>
    <property type="match status" value="1"/>
</dbReference>
<sequence>MQQIYEVLVRGSGCVGRSLALALGAQGLRVALLGTAEPAPAQREDLRTYALNAASVALLRELKVWDSLPADAVSPVYDMQVAGDAPGTVLEFSAWQQGVAELAFIVDAGALEQQLAAAARFSPHVQVIDDATNVQAQLTALCEGRDSARRAELGVRFDAQPYGQRAIAARLVAERPHQGVARQWFRAPDVLALLPFERPQPAASYGLVWSLPEARAAELMAVSDEDFEAALNDATGMAAGRLKLAGGRAAWPLALARAEPVVGPGWVLLGDAAHLVHPLAGQGLNLGLADVAALARVLRERESWRPLGDERLLRRYQRERLAANWAMGELTDGLQRLFASEMPLARTLRNTGMNALNAAAPLKRWLTAQALGA</sequence>
<evidence type="ECO:0000256" key="1">
    <source>
        <dbReference type="ARBA" id="ARBA00001974"/>
    </source>
</evidence>
<reference evidence="9 10" key="1">
    <citation type="submission" date="2023-11" db="EMBL/GenBank/DDBJ databases">
        <title>Paucibacter sp. nov., isolated from fresh soil in Korea.</title>
        <authorList>
            <person name="Le N.T.T."/>
        </authorList>
    </citation>
    <scope>NUCLEOTIDE SEQUENCE [LARGE SCALE GENOMIC DNA]</scope>
    <source>
        <strain evidence="9 10">R3-3</strain>
    </source>
</reference>
<keyword evidence="7 9" id="KW-0503">Monooxygenase</keyword>
<dbReference type="GO" id="GO:0004497">
    <property type="term" value="F:monooxygenase activity"/>
    <property type="evidence" value="ECO:0007669"/>
    <property type="project" value="UniProtKB-KW"/>
</dbReference>
<comment type="cofactor">
    <cofactor evidence="1">
        <name>FAD</name>
        <dbReference type="ChEBI" id="CHEBI:57692"/>
    </cofactor>
</comment>
<evidence type="ECO:0000256" key="6">
    <source>
        <dbReference type="ARBA" id="ARBA00023002"/>
    </source>
</evidence>
<dbReference type="Pfam" id="PF01494">
    <property type="entry name" value="FAD_binding_3"/>
    <property type="match status" value="1"/>
</dbReference>
<dbReference type="RefSeq" id="WP_320422193.1">
    <property type="nucleotide sequence ID" value="NZ_JAXCLA010000002.1"/>
</dbReference>
<keyword evidence="4" id="KW-0285">Flavoprotein</keyword>
<dbReference type="Gene3D" id="3.30.9.10">
    <property type="entry name" value="D-Amino Acid Oxidase, subunit A, domain 2"/>
    <property type="match status" value="1"/>
</dbReference>
<protein>
    <submittedName>
        <fullName evidence="9">FAD-dependent monooxygenase</fullName>
    </submittedName>
</protein>